<evidence type="ECO:0000256" key="4">
    <source>
        <dbReference type="ARBA" id="ARBA00009461"/>
    </source>
</evidence>
<dbReference type="AlphaFoldDB" id="A0A9W8X8G1"/>
<feature type="region of interest" description="Disordered" evidence="8">
    <location>
        <begin position="1"/>
        <end position="261"/>
    </location>
</feature>
<sequence length="592" mass="64986">MAATAGFRRVGLTKNASPLLRSIGGKQHARDKDHEEAQQKTGTLQESHEDTNADPMSSDEEELRKPPPKSSKSPVESLKSRTPSSQNEDGLRKPTASNRKRKAERSSLPTDEELGLKRPGTVKKTRSIAATDSEPELRKPGKRTRNAAPRVPRQGSFQQNQTAKASAEGNKENVKGTQTPPTSSGGDIWKERFGLYSSQTSQSGAKKTYGGTKTKNLHVVPASTKKQSRKPDVYGAKAKELVPSEPEESESECEIIDNDELKRMDDELAAIEADQRQMEELGLRNVPARKKRPSLSNDNTGEVSAMDDAELDATLGTPTLQEQLGLTGRQDGSLPPSSAPQEDIDNIDSSVHELPLEAEEGTFCPICNEPVSQDSYWIFWKGLSSTVKNQALFCHTHRRATASTSYLAEGYPSLNGAPHIDWSALSSRIKKHRMALYSILCNETPSAHRARYAPLALTGAAAAVPRKRTDLSPAAQQHLDTYALDSHAVGPGYYGPRGRRLMTESIMSLLRTEIQRSTDSVVLTSGPATFVQAVLVPEVAVRLIMEDLMCDWERAEEVREATGEMGALLNEEVEDRVECGDEVGEEENEYER</sequence>
<feature type="compositionally biased region" description="Polar residues" evidence="8">
    <location>
        <begin position="155"/>
        <end position="164"/>
    </location>
</feature>
<feature type="compositionally biased region" description="Basic and acidic residues" evidence="8">
    <location>
        <begin position="229"/>
        <end position="242"/>
    </location>
</feature>
<evidence type="ECO:0000256" key="3">
    <source>
        <dbReference type="ARBA" id="ARBA00004496"/>
    </source>
</evidence>
<feature type="region of interest" description="Disordered" evidence="8">
    <location>
        <begin position="326"/>
        <end position="345"/>
    </location>
</feature>
<organism evidence="10 11">
    <name type="scientific">Didymella glomerata</name>
    <dbReference type="NCBI Taxonomy" id="749621"/>
    <lineage>
        <taxon>Eukaryota</taxon>
        <taxon>Fungi</taxon>
        <taxon>Dikarya</taxon>
        <taxon>Ascomycota</taxon>
        <taxon>Pezizomycotina</taxon>
        <taxon>Dothideomycetes</taxon>
        <taxon>Pleosporomycetidae</taxon>
        <taxon>Pleosporales</taxon>
        <taxon>Pleosporineae</taxon>
        <taxon>Didymellaceae</taxon>
        <taxon>Didymella</taxon>
    </lineage>
</organism>
<dbReference type="PANTHER" id="PTHR41391:SF1">
    <property type="entry name" value="RESTRICTION OF TELOMERE CAPPING PROTEIN 4"/>
    <property type="match status" value="1"/>
</dbReference>
<comment type="similarity">
    <text evidence="4">Belongs to the RTC4 family.</text>
</comment>
<evidence type="ECO:0000313" key="10">
    <source>
        <dbReference type="EMBL" id="KAJ4342946.1"/>
    </source>
</evidence>
<feature type="domain" description="Restriction of telomere capping protein 4 C-terminal" evidence="9">
    <location>
        <begin position="471"/>
        <end position="572"/>
    </location>
</feature>
<evidence type="ECO:0000313" key="11">
    <source>
        <dbReference type="Proteomes" id="UP001140562"/>
    </source>
</evidence>
<reference evidence="10" key="1">
    <citation type="submission" date="2022-10" db="EMBL/GenBank/DDBJ databases">
        <title>Tapping the CABI collections for fungal endophytes: first genome assemblies for Collariella, Neodidymelliopsis, Ascochyta clinopodiicola, Didymella pomorum, Didymosphaeria variabile, Neocosmospora piperis and Neocucurbitaria cava.</title>
        <authorList>
            <person name="Hill R."/>
        </authorList>
    </citation>
    <scope>NUCLEOTIDE SEQUENCE</scope>
    <source>
        <strain evidence="10">IMI 360193</strain>
    </source>
</reference>
<dbReference type="InterPro" id="IPR028094">
    <property type="entry name" value="RTC4_C"/>
</dbReference>
<dbReference type="Proteomes" id="UP001140562">
    <property type="component" value="Unassembled WGS sequence"/>
</dbReference>
<gene>
    <name evidence="10" type="ORF">N0V87_000663</name>
</gene>
<dbReference type="SMART" id="SM01312">
    <property type="entry name" value="RTC4"/>
    <property type="match status" value="1"/>
</dbReference>
<evidence type="ECO:0000256" key="1">
    <source>
        <dbReference type="ARBA" id="ARBA00002738"/>
    </source>
</evidence>
<evidence type="ECO:0000256" key="2">
    <source>
        <dbReference type="ARBA" id="ARBA00004123"/>
    </source>
</evidence>
<dbReference type="EMBL" id="JAPEUV010000004">
    <property type="protein sequence ID" value="KAJ4342946.1"/>
    <property type="molecule type" value="Genomic_DNA"/>
</dbReference>
<evidence type="ECO:0000259" key="9">
    <source>
        <dbReference type="SMART" id="SM01312"/>
    </source>
</evidence>
<feature type="compositionally biased region" description="Basic and acidic residues" evidence="8">
    <location>
        <begin position="28"/>
        <end position="38"/>
    </location>
</feature>
<evidence type="ECO:0000256" key="6">
    <source>
        <dbReference type="ARBA" id="ARBA00022490"/>
    </source>
</evidence>
<dbReference type="GO" id="GO:0005737">
    <property type="term" value="C:cytoplasm"/>
    <property type="evidence" value="ECO:0007669"/>
    <property type="project" value="UniProtKB-SubCell"/>
</dbReference>
<accession>A0A9W8X8G1</accession>
<dbReference type="OrthoDB" id="128308at2759"/>
<comment type="subcellular location">
    <subcellularLocation>
        <location evidence="3">Cytoplasm</location>
    </subcellularLocation>
    <subcellularLocation>
        <location evidence="2">Nucleus</location>
    </subcellularLocation>
</comment>
<keyword evidence="11" id="KW-1185">Reference proteome</keyword>
<comment type="caution">
    <text evidence="10">The sequence shown here is derived from an EMBL/GenBank/DDBJ whole genome shotgun (WGS) entry which is preliminary data.</text>
</comment>
<feature type="compositionally biased region" description="Acidic residues" evidence="8">
    <location>
        <begin position="245"/>
        <end position="258"/>
    </location>
</feature>
<feature type="compositionally biased region" description="Low complexity" evidence="8">
    <location>
        <begin position="70"/>
        <end position="81"/>
    </location>
</feature>
<dbReference type="InterPro" id="IPR039024">
    <property type="entry name" value="RTC4"/>
</dbReference>
<feature type="compositionally biased region" description="Low complexity" evidence="8">
    <location>
        <begin position="204"/>
        <end position="214"/>
    </location>
</feature>
<evidence type="ECO:0000256" key="5">
    <source>
        <dbReference type="ARBA" id="ARBA00015162"/>
    </source>
</evidence>
<dbReference type="GO" id="GO:0005634">
    <property type="term" value="C:nucleus"/>
    <property type="evidence" value="ECO:0007669"/>
    <property type="project" value="UniProtKB-SubCell"/>
</dbReference>
<proteinExistence type="inferred from homology"/>
<evidence type="ECO:0000256" key="7">
    <source>
        <dbReference type="ARBA" id="ARBA00023242"/>
    </source>
</evidence>
<comment type="function">
    <text evidence="1">May be involved in a process influencing telomere capping.</text>
</comment>
<protein>
    <recommendedName>
        <fullName evidence="5">Restriction of telomere capping protein 4</fullName>
    </recommendedName>
</protein>
<keyword evidence="7" id="KW-0539">Nucleus</keyword>
<dbReference type="Pfam" id="PF14474">
    <property type="entry name" value="RTC4"/>
    <property type="match status" value="1"/>
</dbReference>
<feature type="compositionally biased region" description="Polar residues" evidence="8">
    <location>
        <begin position="175"/>
        <end position="185"/>
    </location>
</feature>
<evidence type="ECO:0000256" key="8">
    <source>
        <dbReference type="SAM" id="MobiDB-lite"/>
    </source>
</evidence>
<dbReference type="PANTHER" id="PTHR41391">
    <property type="entry name" value="RESTRICTION OF TELOMERE CAPPING PROTEIN 4"/>
    <property type="match status" value="1"/>
</dbReference>
<keyword evidence="6" id="KW-0963">Cytoplasm</keyword>
<name>A0A9W8X8G1_9PLEO</name>